<evidence type="ECO:0008006" key="13">
    <source>
        <dbReference type="Google" id="ProtNLM"/>
    </source>
</evidence>
<dbReference type="InterPro" id="IPR050121">
    <property type="entry name" value="Cytochrome_P450_monoxygenase"/>
</dbReference>
<dbReference type="EMBL" id="JAFJYH010000141">
    <property type="protein sequence ID" value="KAG4417953.1"/>
    <property type="molecule type" value="Genomic_DNA"/>
</dbReference>
<keyword evidence="3 7" id="KW-0479">Metal-binding</keyword>
<reference evidence="11" key="1">
    <citation type="submission" date="2021-02" db="EMBL/GenBank/DDBJ databases">
        <title>Genome sequence Cadophora malorum strain M34.</title>
        <authorList>
            <person name="Stefanovic E."/>
            <person name="Vu D."/>
            <person name="Scully C."/>
            <person name="Dijksterhuis J."/>
            <person name="Roader J."/>
            <person name="Houbraken J."/>
        </authorList>
    </citation>
    <scope>NUCLEOTIDE SEQUENCE</scope>
    <source>
        <strain evidence="11">M34</strain>
    </source>
</reference>
<gene>
    <name evidence="11" type="ORF">IFR04_008920</name>
</gene>
<dbReference type="PANTHER" id="PTHR24305">
    <property type="entry name" value="CYTOCHROME P450"/>
    <property type="match status" value="1"/>
</dbReference>
<dbReference type="CDD" id="cd11062">
    <property type="entry name" value="CYP58-like"/>
    <property type="match status" value="1"/>
</dbReference>
<evidence type="ECO:0000256" key="4">
    <source>
        <dbReference type="ARBA" id="ARBA00023002"/>
    </source>
</evidence>
<dbReference type="Pfam" id="PF00067">
    <property type="entry name" value="p450"/>
    <property type="match status" value="1"/>
</dbReference>
<dbReference type="OrthoDB" id="3945418at2759"/>
<evidence type="ECO:0000256" key="8">
    <source>
        <dbReference type="RuleBase" id="RU000461"/>
    </source>
</evidence>
<evidence type="ECO:0000256" key="9">
    <source>
        <dbReference type="SAM" id="MobiDB-lite"/>
    </source>
</evidence>
<dbReference type="AlphaFoldDB" id="A0A8H7TFP4"/>
<evidence type="ECO:0000256" key="1">
    <source>
        <dbReference type="ARBA" id="ARBA00001971"/>
    </source>
</evidence>
<comment type="caution">
    <text evidence="11">The sequence shown here is derived from an EMBL/GenBank/DDBJ whole genome shotgun (WGS) entry which is preliminary data.</text>
</comment>
<dbReference type="GO" id="GO:0004497">
    <property type="term" value="F:monooxygenase activity"/>
    <property type="evidence" value="ECO:0007669"/>
    <property type="project" value="UniProtKB-KW"/>
</dbReference>
<dbReference type="PRINTS" id="PR00465">
    <property type="entry name" value="EP450IV"/>
</dbReference>
<dbReference type="InterPro" id="IPR002403">
    <property type="entry name" value="Cyt_P450_E_grp-IV"/>
</dbReference>
<dbReference type="SUPFAM" id="SSF48264">
    <property type="entry name" value="Cytochrome P450"/>
    <property type="match status" value="1"/>
</dbReference>
<keyword evidence="4 8" id="KW-0560">Oxidoreductase</keyword>
<dbReference type="GO" id="GO:0016705">
    <property type="term" value="F:oxidoreductase activity, acting on paired donors, with incorporation or reduction of molecular oxygen"/>
    <property type="evidence" value="ECO:0007669"/>
    <property type="project" value="InterPro"/>
</dbReference>
<organism evidence="11 12">
    <name type="scientific">Cadophora malorum</name>
    <dbReference type="NCBI Taxonomy" id="108018"/>
    <lineage>
        <taxon>Eukaryota</taxon>
        <taxon>Fungi</taxon>
        <taxon>Dikarya</taxon>
        <taxon>Ascomycota</taxon>
        <taxon>Pezizomycotina</taxon>
        <taxon>Leotiomycetes</taxon>
        <taxon>Helotiales</taxon>
        <taxon>Ploettnerulaceae</taxon>
        <taxon>Cadophora</taxon>
    </lineage>
</organism>
<keyword evidence="10" id="KW-1133">Transmembrane helix</keyword>
<dbReference type="InterPro" id="IPR001128">
    <property type="entry name" value="Cyt_P450"/>
</dbReference>
<keyword evidence="6 8" id="KW-0503">Monooxygenase</keyword>
<feature type="region of interest" description="Disordered" evidence="9">
    <location>
        <begin position="505"/>
        <end position="525"/>
    </location>
</feature>
<feature type="transmembrane region" description="Helical" evidence="10">
    <location>
        <begin position="12"/>
        <end position="29"/>
    </location>
</feature>
<feature type="binding site" description="axial binding residue" evidence="7">
    <location>
        <position position="454"/>
    </location>
    <ligand>
        <name>heme</name>
        <dbReference type="ChEBI" id="CHEBI:30413"/>
    </ligand>
    <ligandPart>
        <name>Fe</name>
        <dbReference type="ChEBI" id="CHEBI:18248"/>
    </ligandPart>
</feature>
<evidence type="ECO:0000256" key="5">
    <source>
        <dbReference type="ARBA" id="ARBA00023004"/>
    </source>
</evidence>
<keyword evidence="10" id="KW-0472">Membrane</keyword>
<keyword evidence="10" id="KW-0812">Transmembrane</keyword>
<dbReference type="GO" id="GO:0005506">
    <property type="term" value="F:iron ion binding"/>
    <property type="evidence" value="ECO:0007669"/>
    <property type="project" value="InterPro"/>
</dbReference>
<accession>A0A8H7TFP4</accession>
<dbReference type="GO" id="GO:0020037">
    <property type="term" value="F:heme binding"/>
    <property type="evidence" value="ECO:0007669"/>
    <property type="project" value="InterPro"/>
</dbReference>
<dbReference type="PROSITE" id="PS00086">
    <property type="entry name" value="CYTOCHROME_P450"/>
    <property type="match status" value="1"/>
</dbReference>
<evidence type="ECO:0000256" key="2">
    <source>
        <dbReference type="ARBA" id="ARBA00010617"/>
    </source>
</evidence>
<protein>
    <recommendedName>
        <fullName evidence="13">Cytochrome P450</fullName>
    </recommendedName>
</protein>
<keyword evidence="5 7" id="KW-0408">Iron</keyword>
<comment type="cofactor">
    <cofactor evidence="1 7">
        <name>heme</name>
        <dbReference type="ChEBI" id="CHEBI:30413"/>
    </cofactor>
</comment>
<comment type="similarity">
    <text evidence="2 8">Belongs to the cytochrome P450 family.</text>
</comment>
<dbReference type="PANTHER" id="PTHR24305:SF157">
    <property type="entry name" value="N-ACETYLTRYPTOPHAN 6-HYDROXYLASE IVOC-RELATED"/>
    <property type="match status" value="1"/>
</dbReference>
<evidence type="ECO:0000256" key="7">
    <source>
        <dbReference type="PIRSR" id="PIRSR602403-1"/>
    </source>
</evidence>
<dbReference type="InterPro" id="IPR036396">
    <property type="entry name" value="Cyt_P450_sf"/>
</dbReference>
<evidence type="ECO:0000256" key="3">
    <source>
        <dbReference type="ARBA" id="ARBA00022723"/>
    </source>
</evidence>
<keyword evidence="7 8" id="KW-0349">Heme</keyword>
<evidence type="ECO:0000313" key="11">
    <source>
        <dbReference type="EMBL" id="KAG4417953.1"/>
    </source>
</evidence>
<dbReference type="Proteomes" id="UP000664132">
    <property type="component" value="Unassembled WGS sequence"/>
</dbReference>
<evidence type="ECO:0000256" key="10">
    <source>
        <dbReference type="SAM" id="Phobius"/>
    </source>
</evidence>
<feature type="transmembrane region" description="Helical" evidence="10">
    <location>
        <begin position="299"/>
        <end position="321"/>
    </location>
</feature>
<dbReference type="PRINTS" id="PR00385">
    <property type="entry name" value="P450"/>
</dbReference>
<proteinExistence type="inferred from homology"/>
<keyword evidence="12" id="KW-1185">Reference proteome</keyword>
<sequence length="525" mass="59567">MWSTTTTLEAIIISYIIYAIGVAIHRLYFSQYAKFPGPKLAALTYGYMFYYDAIIGEGQYMYKIKALHEEYDSPIIRISPHELHIIDPDFYDVLFTGANSKRDKPPTWSHAFSNVDSAFGTISHEKHRVRRNAIAPFFSTSSIRKLEPLIQENINKLITVFRRYQKTKEPIPLRPAFGALTSDIIAEYCFGVNENYIEAPGFNVMVLETTDVLTDTMHVTVQLQWLPKFLNSLPDGIVVGMFGPGMAKVLELKRIKETIKSRGDYRDVKHRTIFHDLLDSPTLPEQDKSVDRLWQEAQLFLAAGTVTTATSISAALVYLLLDKPRLQVLLEELENAVPNIATPPKQAQLERLPYLHAVVQETLRLVSGVSYRLTRSSPTETLQLGKWTIPPNTALSMHGPLIHHSEKIYPEPWSFIPERWFASPSPPGLPERPAGIPRASQKYLVPFSKGSRNCVGQPMAYSELFMTLANVLRTFARLERDEDGSVVGVRGMELFETDRRDTDMKRDFGFPSPEKGRGNMRVVLE</sequence>
<dbReference type="Gene3D" id="1.10.630.10">
    <property type="entry name" value="Cytochrome P450"/>
    <property type="match status" value="1"/>
</dbReference>
<evidence type="ECO:0000256" key="6">
    <source>
        <dbReference type="ARBA" id="ARBA00023033"/>
    </source>
</evidence>
<name>A0A8H7TFP4_9HELO</name>
<dbReference type="InterPro" id="IPR017972">
    <property type="entry name" value="Cyt_P450_CS"/>
</dbReference>
<evidence type="ECO:0000313" key="12">
    <source>
        <dbReference type="Proteomes" id="UP000664132"/>
    </source>
</evidence>